<dbReference type="STRING" id="30732.ENSOMEP00000015565"/>
<sequence length="95" mass="10673">MGNCLDWPLRDAERRLRLVLSCAEIAQSGYLGPYQDSIVSMTQNCVLVSNLLGQTCVFLSKGMAKCRQAVRKSEQTRFLSVFKNNHSIVIIILSH</sequence>
<accession>A0A3B3CCM7</accession>
<reference evidence="1" key="1">
    <citation type="submission" date="2025-08" db="UniProtKB">
        <authorList>
            <consortium name="Ensembl"/>
        </authorList>
    </citation>
    <scope>IDENTIFICATION</scope>
</reference>
<evidence type="ECO:0000313" key="2">
    <source>
        <dbReference type="Proteomes" id="UP000261560"/>
    </source>
</evidence>
<dbReference type="Ensembl" id="ENSOMET00000023770.1">
    <property type="protein sequence ID" value="ENSOMEP00000015565.1"/>
    <property type="gene ID" value="ENSOMEG00000017156.1"/>
</dbReference>
<reference evidence="1" key="2">
    <citation type="submission" date="2025-09" db="UniProtKB">
        <authorList>
            <consortium name="Ensembl"/>
        </authorList>
    </citation>
    <scope>IDENTIFICATION</scope>
</reference>
<protein>
    <submittedName>
        <fullName evidence="1">Uncharacterized protein</fullName>
    </submittedName>
</protein>
<dbReference type="Proteomes" id="UP000261560">
    <property type="component" value="Unplaced"/>
</dbReference>
<dbReference type="PaxDb" id="30732-ENSOMEP00000015565"/>
<dbReference type="AlphaFoldDB" id="A0A3B3CCM7"/>
<proteinExistence type="predicted"/>
<dbReference type="OMA" id="RGMAKCR"/>
<dbReference type="GeneTree" id="ENSGT00940000179322"/>
<keyword evidence="2" id="KW-1185">Reference proteome</keyword>
<name>A0A3B3CCM7_ORYME</name>
<evidence type="ECO:0000313" key="1">
    <source>
        <dbReference type="Ensembl" id="ENSOMEP00000015565.1"/>
    </source>
</evidence>
<organism evidence="1 2">
    <name type="scientific">Oryzias melastigma</name>
    <name type="common">Marine medaka</name>
    <dbReference type="NCBI Taxonomy" id="30732"/>
    <lineage>
        <taxon>Eukaryota</taxon>
        <taxon>Metazoa</taxon>
        <taxon>Chordata</taxon>
        <taxon>Craniata</taxon>
        <taxon>Vertebrata</taxon>
        <taxon>Euteleostomi</taxon>
        <taxon>Actinopterygii</taxon>
        <taxon>Neopterygii</taxon>
        <taxon>Teleostei</taxon>
        <taxon>Neoteleostei</taxon>
        <taxon>Acanthomorphata</taxon>
        <taxon>Ovalentaria</taxon>
        <taxon>Atherinomorphae</taxon>
        <taxon>Beloniformes</taxon>
        <taxon>Adrianichthyidae</taxon>
        <taxon>Oryziinae</taxon>
        <taxon>Oryzias</taxon>
    </lineage>
</organism>